<dbReference type="OrthoDB" id="6023540at2"/>
<keyword evidence="7" id="KW-1185">Reference proteome</keyword>
<evidence type="ECO:0000259" key="5">
    <source>
        <dbReference type="Pfam" id="PF07638"/>
    </source>
</evidence>
<sequence length="201" mass="21545">MTARAARAVARQEPGASDAVDVTGLLPAVHAGDPEALARVMSAMYDALHRLAREQLAAEYGERTLGPTELVNEGFLRLFGAGRLPELADRRHLLGVAVRAMRQVLVDAARRRNAGKRVPAELCVPLDEAAVAEESSAAPGTVSAALAELEAIAPRQAQVVVLRVFAGLGERASAALLGVSERTVQRDWRMARAWLRRELEG</sequence>
<evidence type="ECO:0000313" key="7">
    <source>
        <dbReference type="Proteomes" id="UP000315949"/>
    </source>
</evidence>
<comment type="similarity">
    <text evidence="1">Belongs to the sigma-70 factor family. ECF subfamily.</text>
</comment>
<keyword evidence="4" id="KW-0804">Transcription</keyword>
<protein>
    <submittedName>
        <fullName evidence="6">Sigma-70 family RNA polymerase sigma factor</fullName>
    </submittedName>
</protein>
<dbReference type="InterPro" id="IPR013324">
    <property type="entry name" value="RNA_pol_sigma_r3/r4-like"/>
</dbReference>
<dbReference type="NCBIfam" id="TIGR02999">
    <property type="entry name" value="Sig-70_X6"/>
    <property type="match status" value="1"/>
</dbReference>
<dbReference type="EMBL" id="VOHE01000017">
    <property type="protein sequence ID" value="TWT16801.1"/>
    <property type="molecule type" value="Genomic_DNA"/>
</dbReference>
<dbReference type="InterPro" id="IPR014284">
    <property type="entry name" value="RNA_pol_sigma-70_dom"/>
</dbReference>
<dbReference type="Gene3D" id="1.10.1740.10">
    <property type="match status" value="1"/>
</dbReference>
<dbReference type="SUPFAM" id="SSF88659">
    <property type="entry name" value="Sigma3 and sigma4 domains of RNA polymerase sigma factors"/>
    <property type="match status" value="1"/>
</dbReference>
<dbReference type="GO" id="GO:0016987">
    <property type="term" value="F:sigma factor activity"/>
    <property type="evidence" value="ECO:0007669"/>
    <property type="project" value="UniProtKB-KW"/>
</dbReference>
<dbReference type="NCBIfam" id="TIGR02937">
    <property type="entry name" value="sigma70-ECF"/>
    <property type="match status" value="1"/>
</dbReference>
<evidence type="ECO:0000256" key="2">
    <source>
        <dbReference type="ARBA" id="ARBA00023015"/>
    </source>
</evidence>
<evidence type="ECO:0000256" key="4">
    <source>
        <dbReference type="ARBA" id="ARBA00023163"/>
    </source>
</evidence>
<dbReference type="InterPro" id="IPR036388">
    <property type="entry name" value="WH-like_DNA-bd_sf"/>
</dbReference>
<dbReference type="GO" id="GO:0006352">
    <property type="term" value="P:DNA-templated transcription initiation"/>
    <property type="evidence" value="ECO:0007669"/>
    <property type="project" value="InterPro"/>
</dbReference>
<dbReference type="InterPro" id="IPR013325">
    <property type="entry name" value="RNA_pol_sigma_r2"/>
</dbReference>
<dbReference type="SUPFAM" id="SSF88946">
    <property type="entry name" value="Sigma2 domain of RNA polymerase sigma factors"/>
    <property type="match status" value="1"/>
</dbReference>
<comment type="caution">
    <text evidence="6">The sequence shown here is derived from an EMBL/GenBank/DDBJ whole genome shotgun (WGS) entry which is preliminary data.</text>
</comment>
<dbReference type="InterPro" id="IPR011517">
    <property type="entry name" value="RNA_pol_sigma70_ECF-like"/>
</dbReference>
<dbReference type="InterPro" id="IPR053812">
    <property type="entry name" value="HTH_Sigma70_ECF-like"/>
</dbReference>
<name>A0A5C5TR15_9GAMM</name>
<dbReference type="Pfam" id="PF07638">
    <property type="entry name" value="Sigma70_ECF"/>
    <property type="match status" value="1"/>
</dbReference>
<dbReference type="Proteomes" id="UP000315949">
    <property type="component" value="Unassembled WGS sequence"/>
</dbReference>
<gene>
    <name evidence="6" type="ORF">FQY79_15220</name>
</gene>
<proteinExistence type="inferred from homology"/>
<keyword evidence="2" id="KW-0805">Transcription regulation</keyword>
<dbReference type="PANTHER" id="PTHR43133:SF39">
    <property type="entry name" value="SIMILAR TO RNA POLYMERASE SIGMA-E FACTOR"/>
    <property type="match status" value="1"/>
</dbReference>
<dbReference type="Gene3D" id="1.10.10.10">
    <property type="entry name" value="Winged helix-like DNA-binding domain superfamily/Winged helix DNA-binding domain"/>
    <property type="match status" value="1"/>
</dbReference>
<dbReference type="PANTHER" id="PTHR43133">
    <property type="entry name" value="RNA POLYMERASE ECF-TYPE SIGMA FACTO"/>
    <property type="match status" value="1"/>
</dbReference>
<dbReference type="InterPro" id="IPR039425">
    <property type="entry name" value="RNA_pol_sigma-70-like"/>
</dbReference>
<dbReference type="AlphaFoldDB" id="A0A5C5TR15"/>
<feature type="domain" description="RNA polymerase sigma-70 ECF-like HTH" evidence="5">
    <location>
        <begin position="21"/>
        <end position="200"/>
    </location>
</feature>
<organism evidence="6 7">
    <name type="scientific">Luteimonas wenzhouensis</name>
    <dbReference type="NCBI Taxonomy" id="2599615"/>
    <lineage>
        <taxon>Bacteria</taxon>
        <taxon>Pseudomonadati</taxon>
        <taxon>Pseudomonadota</taxon>
        <taxon>Gammaproteobacteria</taxon>
        <taxon>Lysobacterales</taxon>
        <taxon>Lysobacteraceae</taxon>
        <taxon>Luteimonas</taxon>
    </lineage>
</organism>
<accession>A0A5C5TR15</accession>
<reference evidence="6 7" key="1">
    <citation type="submission" date="2019-07" db="EMBL/GenBank/DDBJ databases">
        <title>Luteimonas sp. YD-1 nov., isolated from acidic soil.</title>
        <authorList>
            <person name="Zhou J."/>
        </authorList>
    </citation>
    <scope>NUCLEOTIDE SEQUENCE [LARGE SCALE GENOMIC DNA]</scope>
    <source>
        <strain evidence="6 7">YD-1</strain>
    </source>
</reference>
<evidence type="ECO:0000256" key="1">
    <source>
        <dbReference type="ARBA" id="ARBA00010641"/>
    </source>
</evidence>
<evidence type="ECO:0000313" key="6">
    <source>
        <dbReference type="EMBL" id="TWT16801.1"/>
    </source>
</evidence>
<evidence type="ECO:0000256" key="3">
    <source>
        <dbReference type="ARBA" id="ARBA00023082"/>
    </source>
</evidence>
<keyword evidence="3" id="KW-0731">Sigma factor</keyword>